<protein>
    <recommendedName>
        <fullName evidence="4">Type I-B CRISPR-associated protein Cas8b1/Cst1</fullName>
    </recommendedName>
</protein>
<name>A0A1J4SDT7_9BACT</name>
<feature type="coiled-coil region" evidence="1">
    <location>
        <begin position="498"/>
        <end position="525"/>
    </location>
</feature>
<organism evidence="2 3">
    <name type="scientific">Candidatus Desantisbacteria bacterium CG1_02_38_46</name>
    <dbReference type="NCBI Taxonomy" id="1817893"/>
    <lineage>
        <taxon>Bacteria</taxon>
        <taxon>Candidatus Desantisiibacteriota</taxon>
    </lineage>
</organism>
<evidence type="ECO:0000256" key="1">
    <source>
        <dbReference type="SAM" id="Coils"/>
    </source>
</evidence>
<reference evidence="2 3" key="1">
    <citation type="journal article" date="2016" name="Environ. Microbiol.">
        <title>Genomic resolution of a cold subsurface aquifer community provides metabolic insights for novel microbes adapted to high CO concentrations.</title>
        <authorList>
            <person name="Probst A.J."/>
            <person name="Castelle C.J."/>
            <person name="Singh A."/>
            <person name="Brown C.T."/>
            <person name="Anantharaman K."/>
            <person name="Sharon I."/>
            <person name="Hug L.A."/>
            <person name="Burstein D."/>
            <person name="Emerson J.B."/>
            <person name="Thomas B.C."/>
            <person name="Banfield J.F."/>
        </authorList>
    </citation>
    <scope>NUCLEOTIDE SEQUENCE [LARGE SCALE GENOMIC DNA]</scope>
    <source>
        <strain evidence="2">CG1_02_38_46</strain>
    </source>
</reference>
<dbReference type="AlphaFoldDB" id="A0A1J4SDT7"/>
<dbReference type="Proteomes" id="UP000182278">
    <property type="component" value="Unassembled WGS sequence"/>
</dbReference>
<evidence type="ECO:0000313" key="3">
    <source>
        <dbReference type="Proteomes" id="UP000182278"/>
    </source>
</evidence>
<sequence length="591" mass="68333">MKPTEITFQKLNHFWLDSGLLGLAVMLKEVDSSIKKNLNDKGLTLIGIESEIQKAIEKAYDLLIGRYYNTSKKKQIDDTSSYNFYYDSKEDKFVAFPKKKSVGIAELIYNKAPRPIGSSVKWQRGEKREIQINGKFIKRNRGILPPSHAHLQKMMDEFLDRNGLDVTTSGLLVDGANEIRPNVNIVAKVSDNVKGNCYLCGENSSHFEEISQTTFPFITGSSGLLNFNTMCGKPERVCWKCAFIGKFVPVNGFYIMQGDNIFAFFPYSVSFEKMLDVYNTLQDGKYEDPNLFKNFQHPLGFEKYADGYFQKTFEVTFAFLHTLYRRVLLHQKADEDVGVLNWEEMCNLAISKAPLEFVVLHAESKGKTSMGKMVWPFRDSVYFFRLMESMEKSKINIKEVMRLLIDFSQKNQENKTILRNRFCERILKKKTVLDIVEERAWDIVFPQDQKNSKPQNPSSLIDFFLKYESIIKEGKMTDEERSVAVTLGKTIGLCVSKRDNETRSKNEIERDLKRLKGDLIKLKKVRKLTDFLSEIERLEVRYDFSLGIPDGLLDGKLRDDNFREFKGYCTISAMQAYSNVRYYALKEKEGN</sequence>
<keyword evidence="1" id="KW-0175">Coiled coil</keyword>
<proteinExistence type="predicted"/>
<dbReference type="EMBL" id="MNUO01000041">
    <property type="protein sequence ID" value="OIN97603.1"/>
    <property type="molecule type" value="Genomic_DNA"/>
</dbReference>
<evidence type="ECO:0000313" key="2">
    <source>
        <dbReference type="EMBL" id="OIN97603.1"/>
    </source>
</evidence>
<evidence type="ECO:0008006" key="4">
    <source>
        <dbReference type="Google" id="ProtNLM"/>
    </source>
</evidence>
<accession>A0A1J4SDT7</accession>
<comment type="caution">
    <text evidence="2">The sequence shown here is derived from an EMBL/GenBank/DDBJ whole genome shotgun (WGS) entry which is preliminary data.</text>
</comment>
<gene>
    <name evidence="2" type="ORF">AUJ66_02655</name>
</gene>
<dbReference type="STRING" id="1817893.AUJ66_02655"/>